<dbReference type="InterPro" id="IPR001841">
    <property type="entry name" value="Znf_RING"/>
</dbReference>
<dbReference type="PROSITE" id="PS50089">
    <property type="entry name" value="ZF_RING_2"/>
    <property type="match status" value="1"/>
</dbReference>
<feature type="region of interest" description="Disordered" evidence="9">
    <location>
        <begin position="51"/>
        <end position="120"/>
    </location>
</feature>
<feature type="region of interest" description="Disordered" evidence="9">
    <location>
        <begin position="352"/>
        <end position="517"/>
    </location>
</feature>
<gene>
    <name evidence="11" type="ORF">LLEC1_04947</name>
</gene>
<evidence type="ECO:0000256" key="7">
    <source>
        <dbReference type="ARBA" id="ARBA00022833"/>
    </source>
</evidence>
<protein>
    <recommendedName>
        <fullName evidence="2">RING-type E3 ubiquitin transferase</fullName>
        <ecNumber evidence="2">2.3.2.27</ecNumber>
    </recommendedName>
</protein>
<evidence type="ECO:0000256" key="8">
    <source>
        <dbReference type="PROSITE-ProRule" id="PRU00175"/>
    </source>
</evidence>
<dbReference type="OMA" id="GDRMFCH"/>
<name>A0A179ILC5_CORDF</name>
<sequence>MASEASRGRHLDATDREVVYCHACCFEWYRDEFGLECPSCQSDVTELVSLENDPRRLHDDDSDDSEDDSVHEPEPQGNHFADEAEDSDPEVADIDEHVDPNGFGLGQSTQVGEDADHFGTQPTQNVERFLNVVSTIGMPFGTGEGNANLMNRLREASQNGAGRVEWANETSQGSVTFYSSNLPLAAEEQAPLGFEPFSTMFASAFRDFGVQLTGEALEAAAEQGGDGRSLAGNLANMLSMLNNGVHGDAVYSQAGLDQVISSLMEGNNQAPSGPPPASDQGLANLPRRTINEDLRSDDGITDCTICIDGLKVGEVVVSLPCKHAFHEECVVLWLKQHNTCPVCRASIEQSTRNRAMSEQQQQRESEDQNQRRRGRRSVPLPSDAPSHEPAHTYSQAATSSLDDGMVDSPTTSGYSRPPNQSQTRLNEAMRYISSQRGERDGSQGTSAGFSYDTSRLQRRSSMSPTSPRVAVGEGVRNMRERSPSQDSRRTGPTEDDPSSSGAMRWLRGRFVGGGSQS</sequence>
<dbReference type="Proteomes" id="UP000243081">
    <property type="component" value="Unassembled WGS sequence"/>
</dbReference>
<keyword evidence="5 8" id="KW-0863">Zinc-finger</keyword>
<keyword evidence="7" id="KW-0862">Zinc</keyword>
<feature type="compositionally biased region" description="Basic and acidic residues" evidence="9">
    <location>
        <begin position="361"/>
        <end position="370"/>
    </location>
</feature>
<evidence type="ECO:0000256" key="9">
    <source>
        <dbReference type="SAM" id="MobiDB-lite"/>
    </source>
</evidence>
<dbReference type="InterPro" id="IPR051834">
    <property type="entry name" value="RING_finger_E3_ligase"/>
</dbReference>
<comment type="caution">
    <text evidence="11">The sequence shown here is derived from an EMBL/GenBank/DDBJ whole genome shotgun (WGS) entry which is preliminary data.</text>
</comment>
<keyword evidence="6" id="KW-0833">Ubl conjugation pathway</keyword>
<evidence type="ECO:0000256" key="3">
    <source>
        <dbReference type="ARBA" id="ARBA00022679"/>
    </source>
</evidence>
<dbReference type="FunFam" id="3.30.40.10:FF:000127">
    <property type="entry name" value="E3 ubiquitin-protein ligase RNF181"/>
    <property type="match status" value="1"/>
</dbReference>
<dbReference type="OrthoDB" id="8062037at2759"/>
<feature type="compositionally biased region" description="Acidic residues" evidence="9">
    <location>
        <begin position="83"/>
        <end position="93"/>
    </location>
</feature>
<dbReference type="AlphaFoldDB" id="A0A179ILC5"/>
<dbReference type="InterPro" id="IPR013083">
    <property type="entry name" value="Znf_RING/FYVE/PHD"/>
</dbReference>
<feature type="domain" description="RING-type" evidence="10">
    <location>
        <begin position="303"/>
        <end position="344"/>
    </location>
</feature>
<organism evidence="11 12">
    <name type="scientific">Cordyceps confragosa</name>
    <name type="common">Lecanicillium lecanii</name>
    <dbReference type="NCBI Taxonomy" id="2714763"/>
    <lineage>
        <taxon>Eukaryota</taxon>
        <taxon>Fungi</taxon>
        <taxon>Dikarya</taxon>
        <taxon>Ascomycota</taxon>
        <taxon>Pezizomycotina</taxon>
        <taxon>Sordariomycetes</taxon>
        <taxon>Hypocreomycetidae</taxon>
        <taxon>Hypocreales</taxon>
        <taxon>Cordycipitaceae</taxon>
        <taxon>Akanthomyces</taxon>
    </lineage>
</organism>
<accession>A0A179ILC5</accession>
<evidence type="ECO:0000256" key="1">
    <source>
        <dbReference type="ARBA" id="ARBA00000900"/>
    </source>
</evidence>
<dbReference type="SUPFAM" id="SSF57850">
    <property type="entry name" value="RING/U-box"/>
    <property type="match status" value="1"/>
</dbReference>
<dbReference type="GO" id="GO:0016567">
    <property type="term" value="P:protein ubiquitination"/>
    <property type="evidence" value="ECO:0007669"/>
    <property type="project" value="UniProtKB-ARBA"/>
</dbReference>
<dbReference type="PANTHER" id="PTHR45931:SF16">
    <property type="entry name" value="RING_U-BOX SUPERFAMILY PROTEIN"/>
    <property type="match status" value="1"/>
</dbReference>
<evidence type="ECO:0000256" key="2">
    <source>
        <dbReference type="ARBA" id="ARBA00012483"/>
    </source>
</evidence>
<dbReference type="GO" id="GO:0008270">
    <property type="term" value="F:zinc ion binding"/>
    <property type="evidence" value="ECO:0007669"/>
    <property type="project" value="UniProtKB-KW"/>
</dbReference>
<dbReference type="EMBL" id="LUKN01000567">
    <property type="protein sequence ID" value="OAR02672.1"/>
    <property type="molecule type" value="Genomic_DNA"/>
</dbReference>
<dbReference type="GO" id="GO:0006511">
    <property type="term" value="P:ubiquitin-dependent protein catabolic process"/>
    <property type="evidence" value="ECO:0007669"/>
    <property type="project" value="TreeGrafter"/>
</dbReference>
<dbReference type="EC" id="2.3.2.27" evidence="2"/>
<keyword evidence="4" id="KW-0479">Metal-binding</keyword>
<keyword evidence="3" id="KW-0808">Transferase</keyword>
<feature type="compositionally biased region" description="Polar residues" evidence="9">
    <location>
        <begin position="408"/>
        <end position="425"/>
    </location>
</feature>
<dbReference type="GO" id="GO:0005634">
    <property type="term" value="C:nucleus"/>
    <property type="evidence" value="ECO:0007669"/>
    <property type="project" value="TreeGrafter"/>
</dbReference>
<dbReference type="PANTHER" id="PTHR45931">
    <property type="entry name" value="SI:CH211-59O9.10"/>
    <property type="match status" value="1"/>
</dbReference>
<evidence type="ECO:0000256" key="5">
    <source>
        <dbReference type="ARBA" id="ARBA00022771"/>
    </source>
</evidence>
<reference evidence="11 12" key="1">
    <citation type="submission" date="2016-03" db="EMBL/GenBank/DDBJ databases">
        <title>Fine-scale spatial genetic structure of a fungal parasite of coffee scale insects.</title>
        <authorList>
            <person name="Jackson D."/>
            <person name="Zemenick K.A."/>
            <person name="Malloure B."/>
            <person name="Quandt C.A."/>
            <person name="James T.Y."/>
        </authorList>
    </citation>
    <scope>NUCLEOTIDE SEQUENCE [LARGE SCALE GENOMIC DNA]</scope>
    <source>
        <strain evidence="11 12">UM487</strain>
    </source>
</reference>
<evidence type="ECO:0000259" key="10">
    <source>
        <dbReference type="PROSITE" id="PS50089"/>
    </source>
</evidence>
<feature type="compositionally biased region" description="Polar residues" evidence="9">
    <location>
        <begin position="392"/>
        <end position="401"/>
    </location>
</feature>
<evidence type="ECO:0000313" key="11">
    <source>
        <dbReference type="EMBL" id="OAR02672.1"/>
    </source>
</evidence>
<evidence type="ECO:0000256" key="6">
    <source>
        <dbReference type="ARBA" id="ARBA00022786"/>
    </source>
</evidence>
<evidence type="ECO:0000256" key="4">
    <source>
        <dbReference type="ARBA" id="ARBA00022723"/>
    </source>
</evidence>
<feature type="compositionally biased region" description="Polar residues" evidence="9">
    <location>
        <begin position="442"/>
        <end position="466"/>
    </location>
</feature>
<dbReference type="GO" id="GO:0061630">
    <property type="term" value="F:ubiquitin protein ligase activity"/>
    <property type="evidence" value="ECO:0007669"/>
    <property type="project" value="UniProtKB-EC"/>
</dbReference>
<dbReference type="Pfam" id="PF13639">
    <property type="entry name" value="zf-RING_2"/>
    <property type="match status" value="1"/>
</dbReference>
<evidence type="ECO:0000313" key="12">
    <source>
        <dbReference type="Proteomes" id="UP000243081"/>
    </source>
</evidence>
<keyword evidence="12" id="KW-1185">Reference proteome</keyword>
<comment type="catalytic activity">
    <reaction evidence="1">
        <text>S-ubiquitinyl-[E2 ubiquitin-conjugating enzyme]-L-cysteine + [acceptor protein]-L-lysine = [E2 ubiquitin-conjugating enzyme]-L-cysteine + N(6)-ubiquitinyl-[acceptor protein]-L-lysine.</text>
        <dbReference type="EC" id="2.3.2.27"/>
    </reaction>
</comment>
<feature type="compositionally biased region" description="Basic and acidic residues" evidence="9">
    <location>
        <begin position="476"/>
        <end position="492"/>
    </location>
</feature>
<dbReference type="Gene3D" id="3.30.40.10">
    <property type="entry name" value="Zinc/RING finger domain, C3HC4 (zinc finger)"/>
    <property type="match status" value="1"/>
</dbReference>
<proteinExistence type="predicted"/>
<dbReference type="SMART" id="SM00184">
    <property type="entry name" value="RING"/>
    <property type="match status" value="1"/>
</dbReference>